<keyword evidence="2" id="KW-0812">Transmembrane</keyword>
<feature type="transmembrane region" description="Helical" evidence="2">
    <location>
        <begin position="227"/>
        <end position="253"/>
    </location>
</feature>
<comment type="caution">
    <text evidence="4">The sequence shown here is derived from an EMBL/GenBank/DDBJ whole genome shotgun (WGS) entry which is preliminary data.</text>
</comment>
<feature type="compositionally biased region" description="Polar residues" evidence="1">
    <location>
        <begin position="1"/>
        <end position="19"/>
    </location>
</feature>
<dbReference type="AlphaFoldDB" id="A0A2G8SBB8"/>
<reference evidence="4 5" key="1">
    <citation type="journal article" date="2015" name="Sci. Rep.">
        <title>Chromosome-level genome map provides insights into diverse defense mechanisms in the medicinal fungus Ganoderma sinense.</title>
        <authorList>
            <person name="Zhu Y."/>
            <person name="Xu J."/>
            <person name="Sun C."/>
            <person name="Zhou S."/>
            <person name="Xu H."/>
            <person name="Nelson D.R."/>
            <person name="Qian J."/>
            <person name="Song J."/>
            <person name="Luo H."/>
            <person name="Xiang L."/>
            <person name="Li Y."/>
            <person name="Xu Z."/>
            <person name="Ji A."/>
            <person name="Wang L."/>
            <person name="Lu S."/>
            <person name="Hayward A."/>
            <person name="Sun W."/>
            <person name="Li X."/>
            <person name="Schwartz D.C."/>
            <person name="Wang Y."/>
            <person name="Chen S."/>
        </authorList>
    </citation>
    <scope>NUCLEOTIDE SEQUENCE [LARGE SCALE GENOMIC DNA]</scope>
    <source>
        <strain evidence="4 5">ZZ0214-1</strain>
    </source>
</reference>
<evidence type="ECO:0000259" key="3">
    <source>
        <dbReference type="Pfam" id="PF20153"/>
    </source>
</evidence>
<gene>
    <name evidence="4" type="ORF">GSI_05727</name>
</gene>
<dbReference type="Pfam" id="PF20153">
    <property type="entry name" value="DUF6535"/>
    <property type="match status" value="1"/>
</dbReference>
<evidence type="ECO:0000256" key="1">
    <source>
        <dbReference type="SAM" id="MobiDB-lite"/>
    </source>
</evidence>
<accession>A0A2G8SBB8</accession>
<name>A0A2G8SBB8_9APHY</name>
<evidence type="ECO:0000256" key="2">
    <source>
        <dbReference type="SAM" id="Phobius"/>
    </source>
</evidence>
<keyword evidence="2" id="KW-0472">Membrane</keyword>
<feature type="region of interest" description="Disordered" evidence="1">
    <location>
        <begin position="1"/>
        <end position="22"/>
    </location>
</feature>
<keyword evidence="5" id="KW-1185">Reference proteome</keyword>
<keyword evidence="2" id="KW-1133">Transmembrane helix</keyword>
<dbReference type="EMBL" id="AYKW01000012">
    <property type="protein sequence ID" value="PIL31033.1"/>
    <property type="molecule type" value="Genomic_DNA"/>
</dbReference>
<proteinExistence type="predicted"/>
<sequence>MGQRTSTSPLLPTAHTSSFPMDEELGCTEATSFYDGWTECANVLRERDMDNINAMSEELDAFLEFSGIFSAVITLFVSQSAASLQPDTAQLTLDVLLAISQQLADPRGTSTAPAPAPAPISALPRFESAPFDIVLNALLNAGLLCSLIASGMSLWVKQWLREHPLDEPAPSRPRVRARVRVRAFRRGGLRAWRMRAIVACISILLQLSVLLFSAGVVMLAHKMNETLAWVLLGLNAGWWAVTWGAALCPTVWAGSPFRSPLSRAAFRAAYHVRRAAGCVGLGRRLGLGLGCGFGFGREWDVGRFRTLEERELAVTGRKPERDRLELEALGFANRELWGSGRLRVINDCFREVGDRRMALERIEEILMAHYGMKERRDAPNDEDKPEEARSGLWTRTCDNVVEQLRGTMDEGVKQLMRIWCEIFESGGAKLNFKDKKEAEAARETHRLFEAALKDGAHETPAATVREGCQEDIVDEKLKAGITILESVRRF</sequence>
<dbReference type="STRING" id="1077348.A0A2G8SBB8"/>
<feature type="transmembrane region" description="Helical" evidence="2">
    <location>
        <begin position="133"/>
        <end position="156"/>
    </location>
</feature>
<feature type="transmembrane region" description="Helical" evidence="2">
    <location>
        <begin position="196"/>
        <end position="221"/>
    </location>
</feature>
<dbReference type="InterPro" id="IPR045338">
    <property type="entry name" value="DUF6535"/>
</dbReference>
<evidence type="ECO:0000313" key="5">
    <source>
        <dbReference type="Proteomes" id="UP000230002"/>
    </source>
</evidence>
<dbReference type="OrthoDB" id="2743553at2759"/>
<evidence type="ECO:0000313" key="4">
    <source>
        <dbReference type="EMBL" id="PIL31033.1"/>
    </source>
</evidence>
<feature type="domain" description="DUF6535" evidence="3">
    <location>
        <begin position="37"/>
        <end position="220"/>
    </location>
</feature>
<dbReference type="Proteomes" id="UP000230002">
    <property type="component" value="Unassembled WGS sequence"/>
</dbReference>
<protein>
    <recommendedName>
        <fullName evidence="3">DUF6535 domain-containing protein</fullName>
    </recommendedName>
</protein>
<organism evidence="4 5">
    <name type="scientific">Ganoderma sinense ZZ0214-1</name>
    <dbReference type="NCBI Taxonomy" id="1077348"/>
    <lineage>
        <taxon>Eukaryota</taxon>
        <taxon>Fungi</taxon>
        <taxon>Dikarya</taxon>
        <taxon>Basidiomycota</taxon>
        <taxon>Agaricomycotina</taxon>
        <taxon>Agaricomycetes</taxon>
        <taxon>Polyporales</taxon>
        <taxon>Polyporaceae</taxon>
        <taxon>Ganoderma</taxon>
    </lineage>
</organism>